<feature type="region of interest" description="Disordered" evidence="1">
    <location>
        <begin position="1356"/>
        <end position="1377"/>
    </location>
</feature>
<keyword evidence="2" id="KW-1133">Transmembrane helix</keyword>
<dbReference type="Proteomes" id="UP000465266">
    <property type="component" value="Unassembled WGS sequence"/>
</dbReference>
<feature type="compositionally biased region" description="Basic and acidic residues" evidence="1">
    <location>
        <begin position="1356"/>
        <end position="1367"/>
    </location>
</feature>
<name>A0ABQ1BCQ9_9EURO</name>
<evidence type="ECO:0000313" key="3">
    <source>
        <dbReference type="EMBL" id="GFF98657.1"/>
    </source>
</evidence>
<organism evidence="3 4">
    <name type="scientific">Aspergillus udagawae</name>
    <dbReference type="NCBI Taxonomy" id="91492"/>
    <lineage>
        <taxon>Eukaryota</taxon>
        <taxon>Fungi</taxon>
        <taxon>Dikarya</taxon>
        <taxon>Ascomycota</taxon>
        <taxon>Pezizomycotina</taxon>
        <taxon>Eurotiomycetes</taxon>
        <taxon>Eurotiomycetidae</taxon>
        <taxon>Eurotiales</taxon>
        <taxon>Aspergillaceae</taxon>
        <taxon>Aspergillus</taxon>
        <taxon>Aspergillus subgen. Fumigati</taxon>
    </lineage>
</organism>
<feature type="transmembrane region" description="Helical" evidence="2">
    <location>
        <begin position="1638"/>
        <end position="1660"/>
    </location>
</feature>
<evidence type="ECO:0000256" key="1">
    <source>
        <dbReference type="SAM" id="MobiDB-lite"/>
    </source>
</evidence>
<keyword evidence="4" id="KW-1185">Reference proteome</keyword>
<comment type="caution">
    <text evidence="3">The sequence shown here is derived from an EMBL/GenBank/DDBJ whole genome shotgun (WGS) entry which is preliminary data.</text>
</comment>
<evidence type="ECO:0000313" key="4">
    <source>
        <dbReference type="Proteomes" id="UP000465266"/>
    </source>
</evidence>
<dbReference type="EMBL" id="BLKG01000192">
    <property type="protein sequence ID" value="GFF98657.1"/>
    <property type="molecule type" value="Genomic_DNA"/>
</dbReference>
<gene>
    <name evidence="3" type="ORF">IFM53868_09900</name>
</gene>
<keyword evidence="2" id="KW-0472">Membrane</keyword>
<feature type="transmembrane region" description="Helical" evidence="2">
    <location>
        <begin position="1605"/>
        <end position="1623"/>
    </location>
</feature>
<sequence>MTCSVLTEAAESHLSAQKYGYDFVASTSQKSIAAHMLRSMTKVDVAGAWYFFSSNSGERYHVCGQEEALKKTHGVDPLDPAQCPGTMPTDDSKYLTLYNAGFAFACDFTLGLPLGMTGDKLPQPCIILCEETDKIVLSVFFSEVTIVQARNDSGGKLWARSSQQRGTPWYITIKLNIAQEPLPSIKDDPYFKRHPDAAEEIQNRVRQGGNLTPAFRQVVLNWNNSQVIGAESQGTPDGTVGNVRSALSYAAGKLDGAGLAPLCVLAAKSNLSEGIPLITSCDWRVTPYPGDAGVSTLDILCMIDGHSLPGRPHPDFDWHWMQPGDIEQKIHGVSSINGTVIANIIRTECWDKIAKTFCAVFKCDLNDYPTMAILSSDPVPGEAVVQPLPSPGVLLRVEYATQDDASHGSAKLEVDYLYTLEVTCSPKSSTVLTVSQDVKALLTFTYDSHASISKITAWNEDSYALSVNSKGDLDTEWIPGRPESPKLDFVPHGSWPYDFKAAAEACATVFFQDTFKPKIGDRVLDVLPLSKLNNFVFPGGQVYSFKNPSVSKYSDLLCGLTYRPPKPLSNELLGHLQDDAENAALPDSSLVLSSSSDYMQNYIPGEAVDLVGKTSKFEALQAKNGNSLVLAIDTSGTLNIVQEQSGLLSMENGDGEGSKLGWLLSPLSPKNASVITFAASQNAVTGAISLAMVAESGGRETLFTSLGNSSADLSWIKKPNWRPIEFDAKSPAPSKLHIAGILFAEASREYLIVDIDRPENKTTYIERYHIDSSPGPGEKHWKVHDVPGDISRIGYQSCVGRVKGERVDGVYTSGVEGGSAQGNRQLCYQGIENIWDPTIPDEPRWLFLPNGNEPLSPMAVATIRHAEPTLDPNRLATTDLYAVANSNLYRWDAAKQDDGACAQVLIKGKKLLSGTHTLLGMAHDGIAILWGVNSSNQLYTMSCDMNHVSDPEKWSAPFPVALGIERLSAFVNAVDGGNTIFAYAGQDAPRKRGSPRLIRLTKESGGSRLWKSQSIILPLPPSKPSIPIMSYTTSLSVTDMSGHSVPAARMSISTNSRTAVYINGHYHILSKEATHVKADTSGTVTVVEATENLSAAALTVSLDGNAEGTTEIKPYADNYNKIRQLETKEALRSAMVPDRAHIVAGGFWETAPRQSLIPSRIPDDAVNVASDIIGEFNKMHPSGAYSPTITTREDVRVIPASCHPAASSVLGEDNGVWTDIGDFFRSAWEAFKHGIEVGVKWIYDEANKAYHVIVKILDETYEAIVKTIEDIVAGIIWVFNQIVDFIEDIYHFLQILFEWSDIQRTKDVFQKVVTVWLNHQVDLVPEGKKLLDDHITAAINAVDKWAGISHDWDRLGDPSKHTAKESSTDPESGQTSASRLLSKHLQNHIGEISLANDEPLPQIPESVIHDIVAGLPANAPDNSIQDIYDQLCALASDFKDMSIGKFLTRLAGILTGAALQAVKAVADVVLDALTKIARSAVKILDTKIHIPIISDILSALHISDISFLDLFMWIAAVAYTVVYKLANHNSSPFTKEFANAVTSASTWEQLLKLFHPALEGPGAHTASANLPAMFHGGHGGAGIAGISTAILQTLEAALPAGESKLLTYSSIAAGVLSAVLAGVTDAVVPVEAVENKDIVTLSTFKVAYVILWGLACGAAGDQMVTPIAKTTGIKFINGRGAGAVVGAVLTIPAFIVSGYHFYELSQKSASVKRSASIIGEVSSVTGSIAKLAYAVAVNSEGQVKEAAVALLGVCDVATAGLQIAEAALPY</sequence>
<evidence type="ECO:0000256" key="2">
    <source>
        <dbReference type="SAM" id="Phobius"/>
    </source>
</evidence>
<feature type="transmembrane region" description="Helical" evidence="2">
    <location>
        <begin position="1505"/>
        <end position="1526"/>
    </location>
</feature>
<protein>
    <submittedName>
        <fullName evidence="3">Gamma-glutamyltranspeptidase periplasmic</fullName>
    </submittedName>
</protein>
<proteinExistence type="predicted"/>
<reference evidence="3 4" key="1">
    <citation type="submission" date="2020-01" db="EMBL/GenBank/DDBJ databases">
        <title>Draft genome sequence of Aspergillus udagawae IFM 53868.</title>
        <authorList>
            <person name="Takahashi H."/>
            <person name="Yaguchi T."/>
        </authorList>
    </citation>
    <scope>NUCLEOTIDE SEQUENCE [LARGE SCALE GENOMIC DNA]</scope>
    <source>
        <strain evidence="3 4">IFM 53868</strain>
    </source>
</reference>
<accession>A0ABQ1BCQ9</accession>
<feature type="transmembrane region" description="Helical" evidence="2">
    <location>
        <begin position="1681"/>
        <end position="1702"/>
    </location>
</feature>
<keyword evidence="2" id="KW-0812">Transmembrane</keyword>